<dbReference type="InterPro" id="IPR000182">
    <property type="entry name" value="GNAT_dom"/>
</dbReference>
<organism evidence="4 5">
    <name type="scientific">Streptomyces lavenduligriseus</name>
    <dbReference type="NCBI Taxonomy" id="67315"/>
    <lineage>
        <taxon>Bacteria</taxon>
        <taxon>Bacillati</taxon>
        <taxon>Actinomycetota</taxon>
        <taxon>Actinomycetes</taxon>
        <taxon>Kitasatosporales</taxon>
        <taxon>Streptomycetaceae</taxon>
        <taxon>Streptomyces</taxon>
    </lineage>
</organism>
<protein>
    <submittedName>
        <fullName evidence="4">GNAT family N-acetyltransferase</fullName>
    </submittedName>
</protein>
<evidence type="ECO:0000256" key="2">
    <source>
        <dbReference type="ARBA" id="ARBA00023315"/>
    </source>
</evidence>
<feature type="domain" description="N-acetyltransferase" evidence="3">
    <location>
        <begin position="2"/>
        <end position="160"/>
    </location>
</feature>
<proteinExistence type="predicted"/>
<evidence type="ECO:0000256" key="1">
    <source>
        <dbReference type="ARBA" id="ARBA00022679"/>
    </source>
</evidence>
<reference evidence="4 5" key="1">
    <citation type="submission" date="2022-05" db="EMBL/GenBank/DDBJ databases">
        <title>Genome Resource of Streptomyces lavenduligriseus GA1-1, a Strain with Broad-Spectrum Antifungal Activity against Phytopathogenic Fungi.</title>
        <authorList>
            <person name="Qi D."/>
        </authorList>
    </citation>
    <scope>NUCLEOTIDE SEQUENCE [LARGE SCALE GENOMIC DNA]</scope>
    <source>
        <strain evidence="4 5">GA1-1</strain>
    </source>
</reference>
<dbReference type="InterPro" id="IPR050832">
    <property type="entry name" value="Bact_Acetyltransf"/>
</dbReference>
<gene>
    <name evidence="4" type="ORF">M4438_19440</name>
</gene>
<evidence type="ECO:0000313" key="4">
    <source>
        <dbReference type="EMBL" id="MCL3995657.1"/>
    </source>
</evidence>
<dbReference type="PROSITE" id="PS51186">
    <property type="entry name" value="GNAT"/>
    <property type="match status" value="1"/>
</dbReference>
<sequence>MVHLRVLTISDWPLWREVRLAALSEAPHAFKAGLADWHNGGEERWRERFAMPETYSIVALLDGRAVGMAAGLPGDGGACELRSVWVSPQARGRSVGDRLTAAVEGRARQRGATTLKLAVLPDNEPAVALYQRNGFVDTGELGDLLSDGVTRERLMVKVLR</sequence>
<dbReference type="InterPro" id="IPR016181">
    <property type="entry name" value="Acyl_CoA_acyltransferase"/>
</dbReference>
<dbReference type="Proteomes" id="UP001202052">
    <property type="component" value="Unassembled WGS sequence"/>
</dbReference>
<dbReference type="CDD" id="cd04301">
    <property type="entry name" value="NAT_SF"/>
    <property type="match status" value="1"/>
</dbReference>
<name>A0ABT0NW14_9ACTN</name>
<accession>A0ABT0NW14</accession>
<dbReference type="PANTHER" id="PTHR43877">
    <property type="entry name" value="AMINOALKYLPHOSPHONATE N-ACETYLTRANSFERASE-RELATED-RELATED"/>
    <property type="match status" value="1"/>
</dbReference>
<dbReference type="EMBL" id="JAMCCK010000027">
    <property type="protein sequence ID" value="MCL3995657.1"/>
    <property type="molecule type" value="Genomic_DNA"/>
</dbReference>
<dbReference type="Gene3D" id="3.40.630.30">
    <property type="match status" value="1"/>
</dbReference>
<keyword evidence="5" id="KW-1185">Reference proteome</keyword>
<evidence type="ECO:0000313" key="5">
    <source>
        <dbReference type="Proteomes" id="UP001202052"/>
    </source>
</evidence>
<keyword evidence="2" id="KW-0012">Acyltransferase</keyword>
<dbReference type="RefSeq" id="WP_249462386.1">
    <property type="nucleotide sequence ID" value="NZ_JAMCCK010000027.1"/>
</dbReference>
<dbReference type="SUPFAM" id="SSF55729">
    <property type="entry name" value="Acyl-CoA N-acyltransferases (Nat)"/>
    <property type="match status" value="1"/>
</dbReference>
<comment type="caution">
    <text evidence="4">The sequence shown here is derived from an EMBL/GenBank/DDBJ whole genome shotgun (WGS) entry which is preliminary data.</text>
</comment>
<dbReference type="Pfam" id="PF00583">
    <property type="entry name" value="Acetyltransf_1"/>
    <property type="match status" value="1"/>
</dbReference>
<evidence type="ECO:0000259" key="3">
    <source>
        <dbReference type="PROSITE" id="PS51186"/>
    </source>
</evidence>
<keyword evidence="1" id="KW-0808">Transferase</keyword>